<evidence type="ECO:0000313" key="7">
    <source>
        <dbReference type="Proteomes" id="UP000031980"/>
    </source>
</evidence>
<protein>
    <submittedName>
        <fullName evidence="5">Uncharacterized protein</fullName>
    </submittedName>
</protein>
<dbReference type="PANTHER" id="PTHR44858:SF1">
    <property type="entry name" value="UDP-N-ACETYLGLUCOSAMINE--PEPTIDE N-ACETYLGLUCOSAMINYLTRANSFERASE SPINDLY-RELATED"/>
    <property type="match status" value="1"/>
</dbReference>
<dbReference type="InterPro" id="IPR011990">
    <property type="entry name" value="TPR-like_helical_dom_sf"/>
</dbReference>
<dbReference type="Pfam" id="PF00515">
    <property type="entry name" value="TPR_1"/>
    <property type="match status" value="2"/>
</dbReference>
<dbReference type="EMBL" id="JPIT01000016">
    <property type="protein sequence ID" value="KIO46332.1"/>
    <property type="molecule type" value="Genomic_DNA"/>
</dbReference>
<dbReference type="InterPro" id="IPR050498">
    <property type="entry name" value="Ycf3"/>
</dbReference>
<evidence type="ECO:0000313" key="6">
    <source>
        <dbReference type="Proteomes" id="UP000031937"/>
    </source>
</evidence>
<organism evidence="5 7">
    <name type="scientific">Sanguibacteroides justesenii</name>
    <dbReference type="NCBI Taxonomy" id="1547597"/>
    <lineage>
        <taxon>Bacteria</taxon>
        <taxon>Pseudomonadati</taxon>
        <taxon>Bacteroidota</taxon>
        <taxon>Bacteroidia</taxon>
        <taxon>Bacteroidales</taxon>
        <taxon>Porphyromonadaceae</taxon>
        <taxon>Sanguibacteroides</taxon>
    </lineage>
</organism>
<dbReference type="InterPro" id="IPR019734">
    <property type="entry name" value="TPR_rpt"/>
</dbReference>
<reference evidence="5 7" key="1">
    <citation type="submission" date="2014-07" db="EMBL/GenBank/DDBJ databases">
        <title>Porphyromonadaceae bacterium OUH 308042 = ATCC BAA-2681 = DSM 28342 draft genome.</title>
        <authorList>
            <person name="Sydenham T.V."/>
            <person name="Hasman H."/>
            <person name="Justensen U.S."/>
        </authorList>
    </citation>
    <scope>NUCLEOTIDE SEQUENCE [LARGE SCALE GENOMIC DNA]</scope>
    <source>
        <strain evidence="5 7">OUH 308042</strain>
    </source>
</reference>
<dbReference type="RefSeq" id="WP_041502978.1">
    <property type="nucleotide sequence ID" value="NZ_JPIT01000016.1"/>
</dbReference>
<comment type="caution">
    <text evidence="5">The sequence shown here is derived from an EMBL/GenBank/DDBJ whole genome shotgun (WGS) entry which is preliminary data.</text>
</comment>
<dbReference type="Pfam" id="PF13432">
    <property type="entry name" value="TPR_16"/>
    <property type="match status" value="2"/>
</dbReference>
<evidence type="ECO:0000256" key="3">
    <source>
        <dbReference type="PROSITE-ProRule" id="PRU00339"/>
    </source>
</evidence>
<gene>
    <name evidence="5" type="ORF">BA92_00780</name>
    <name evidence="4" type="ORF">IE90_05965</name>
</gene>
<dbReference type="SMART" id="SM00028">
    <property type="entry name" value="TPR"/>
    <property type="match status" value="12"/>
</dbReference>
<dbReference type="SUPFAM" id="SSF48452">
    <property type="entry name" value="TPR-like"/>
    <property type="match status" value="2"/>
</dbReference>
<keyword evidence="2 3" id="KW-0802">TPR repeat</keyword>
<feature type="repeat" description="TPR" evidence="3">
    <location>
        <begin position="481"/>
        <end position="514"/>
    </location>
</feature>
<feature type="repeat" description="TPR" evidence="3">
    <location>
        <begin position="573"/>
        <end position="606"/>
    </location>
</feature>
<accession>A0A0C3RLI7</accession>
<dbReference type="Proteomes" id="UP000031937">
    <property type="component" value="Unassembled WGS sequence"/>
</dbReference>
<proteinExistence type="predicted"/>
<sequence>MKKIVFLIFFCWWGLSLFAQWNTTNMMRMGQSAIYFDDYVSAIENFNNIIRVKPYLSEPYFFRGLAKLNLEDYEGAIQDYTKAIDLNPNYFHAFMYRGIAWHNLRRYEQALEDYNTAVSINPGDAYVYANRAITKADMGDYKGAEKDYSKALIIDNKLLAAYLNRAIMRDKLEDVTGAIADCNAAIRLNMFSDEAYGLRGYLKFQQKKYHDAIEDYNQALKINPQNKRILMSRAYAWYEMKKYKETLDDYTTVIQIDSTYAYAYYNRALLRAEVGDYNRAIEDFDQVLKMNPDNILIYFNRGLLKMEIKDLDGAYYDFTESISLYPDFVKAYQARSMVSSRKHDYAEAEKDQYKAAEILDRYKKMKDGDRNALVDTTENFRRLIDINSRTDRIKDVINGRLQDKEVIIRLQDVFLVQYLDIDTLRKGKVQYFNKHIMTYNQSHNYNPALTISDKKFHFPSEFLDNQIRVLSERIGRDKDDIEALLLRGGFYLELGRYTDAIEDFKAILVRDPNHLFARLNLAGARMKMYDYIESVEEKTSRVVGEDKKVVRVVDYSTVLDDYNKCLEIDPDFVFAMFNIANVYAKSGKVDEAIDLYTQLLEKDKDIAEAYYNRGLLYIYKGNKAQANADLSKAGELGITDSYNIIKRYCSVEQDR</sequence>
<dbReference type="AlphaFoldDB" id="A0A0C3RLI7"/>
<dbReference type="Proteomes" id="UP000031980">
    <property type="component" value="Unassembled WGS sequence"/>
</dbReference>
<dbReference type="PROSITE" id="PS50005">
    <property type="entry name" value="TPR"/>
    <property type="match status" value="7"/>
</dbReference>
<dbReference type="EMBL" id="JPIU01000014">
    <property type="protein sequence ID" value="KIO47579.1"/>
    <property type="molecule type" value="Genomic_DNA"/>
</dbReference>
<name>A0A0C3RLI7_9PORP</name>
<evidence type="ECO:0000313" key="4">
    <source>
        <dbReference type="EMBL" id="KIO46332.1"/>
    </source>
</evidence>
<feature type="repeat" description="TPR" evidence="3">
    <location>
        <begin position="57"/>
        <end position="90"/>
    </location>
</feature>
<dbReference type="PROSITE" id="PS50293">
    <property type="entry name" value="TPR_REGION"/>
    <property type="match status" value="3"/>
</dbReference>
<feature type="repeat" description="TPR" evidence="3">
    <location>
        <begin position="193"/>
        <end position="226"/>
    </location>
</feature>
<feature type="repeat" description="TPR" evidence="3">
    <location>
        <begin position="91"/>
        <end position="124"/>
    </location>
</feature>
<feature type="repeat" description="TPR" evidence="3">
    <location>
        <begin position="295"/>
        <end position="328"/>
    </location>
</feature>
<reference evidence="4 6" key="2">
    <citation type="submission" date="2014-07" db="EMBL/GenBank/DDBJ databases">
        <title>Porphyromonadaceae bacterium OUH 334697 = ATCC BAA-2682 = DSM 28341 draft genome.</title>
        <authorList>
            <person name="Sydenham T.V."/>
            <person name="Hasman H."/>
            <person name="Justesen U.S."/>
        </authorList>
    </citation>
    <scope>NUCLEOTIDE SEQUENCE [LARGE SCALE GENOMIC DNA]</scope>
    <source>
        <strain evidence="4 6">OUH 334697</strain>
    </source>
</reference>
<dbReference type="PANTHER" id="PTHR44858">
    <property type="entry name" value="TETRATRICOPEPTIDE REPEAT PROTEIN 6"/>
    <property type="match status" value="1"/>
</dbReference>
<dbReference type="OrthoDB" id="712930at2"/>
<keyword evidence="1" id="KW-0677">Repeat</keyword>
<feature type="repeat" description="TPR" evidence="3">
    <location>
        <begin position="261"/>
        <end position="294"/>
    </location>
</feature>
<dbReference type="Pfam" id="PF13414">
    <property type="entry name" value="TPR_11"/>
    <property type="match status" value="1"/>
</dbReference>
<evidence type="ECO:0000313" key="5">
    <source>
        <dbReference type="EMBL" id="KIO47579.1"/>
    </source>
</evidence>
<keyword evidence="7" id="KW-1185">Reference proteome</keyword>
<evidence type="ECO:0000256" key="2">
    <source>
        <dbReference type="ARBA" id="ARBA00022803"/>
    </source>
</evidence>
<dbReference type="Gene3D" id="1.25.40.10">
    <property type="entry name" value="Tetratricopeptide repeat domain"/>
    <property type="match status" value="6"/>
</dbReference>
<evidence type="ECO:0000256" key="1">
    <source>
        <dbReference type="ARBA" id="ARBA00022737"/>
    </source>
</evidence>